<dbReference type="PANTHER" id="PTHR47332">
    <property type="entry name" value="SET DOMAIN-CONTAINING PROTEIN 5"/>
    <property type="match status" value="1"/>
</dbReference>
<dbReference type="PANTHER" id="PTHR47332:SF2">
    <property type="entry name" value="SET-6"/>
    <property type="match status" value="1"/>
</dbReference>
<evidence type="ECO:0000313" key="2">
    <source>
        <dbReference type="EMBL" id="KAF2166763.1"/>
    </source>
</evidence>
<accession>A0A6A6CJI2</accession>
<evidence type="ECO:0000259" key="1">
    <source>
        <dbReference type="PROSITE" id="PS50280"/>
    </source>
</evidence>
<dbReference type="RefSeq" id="XP_033667652.1">
    <property type="nucleotide sequence ID" value="XM_033806506.1"/>
</dbReference>
<dbReference type="InterPro" id="IPR011990">
    <property type="entry name" value="TPR-like_helical_dom_sf"/>
</dbReference>
<dbReference type="SMART" id="SM00317">
    <property type="entry name" value="SET"/>
    <property type="match status" value="1"/>
</dbReference>
<dbReference type="Pfam" id="PF00856">
    <property type="entry name" value="SET"/>
    <property type="match status" value="1"/>
</dbReference>
<dbReference type="AlphaFoldDB" id="A0A6A6CJI2"/>
<dbReference type="InterPro" id="IPR001214">
    <property type="entry name" value="SET_dom"/>
</dbReference>
<proteinExistence type="predicted"/>
<dbReference type="CDD" id="cd20071">
    <property type="entry name" value="SET_SMYD"/>
    <property type="match status" value="1"/>
</dbReference>
<reference evidence="2" key="1">
    <citation type="journal article" date="2020" name="Stud. Mycol.">
        <title>101 Dothideomycetes genomes: a test case for predicting lifestyles and emergence of pathogens.</title>
        <authorList>
            <person name="Haridas S."/>
            <person name="Albert R."/>
            <person name="Binder M."/>
            <person name="Bloem J."/>
            <person name="Labutti K."/>
            <person name="Salamov A."/>
            <person name="Andreopoulos B."/>
            <person name="Baker S."/>
            <person name="Barry K."/>
            <person name="Bills G."/>
            <person name="Bluhm B."/>
            <person name="Cannon C."/>
            <person name="Castanera R."/>
            <person name="Culley D."/>
            <person name="Daum C."/>
            <person name="Ezra D."/>
            <person name="Gonzalez J."/>
            <person name="Henrissat B."/>
            <person name="Kuo A."/>
            <person name="Liang C."/>
            <person name="Lipzen A."/>
            <person name="Lutzoni F."/>
            <person name="Magnuson J."/>
            <person name="Mondo S."/>
            <person name="Nolan M."/>
            <person name="Ohm R."/>
            <person name="Pangilinan J."/>
            <person name="Park H.-J."/>
            <person name="Ramirez L."/>
            <person name="Alfaro M."/>
            <person name="Sun H."/>
            <person name="Tritt A."/>
            <person name="Yoshinaga Y."/>
            <person name="Zwiers L.-H."/>
            <person name="Turgeon B."/>
            <person name="Goodwin S."/>
            <person name="Spatafora J."/>
            <person name="Crous P."/>
            <person name="Grigoriev I."/>
        </authorList>
    </citation>
    <scope>NUCLEOTIDE SEQUENCE</scope>
    <source>
        <strain evidence="2">ATCC 36951</strain>
    </source>
</reference>
<dbReference type="Gene3D" id="1.25.40.10">
    <property type="entry name" value="Tetratricopeptide repeat domain"/>
    <property type="match status" value="1"/>
</dbReference>
<evidence type="ECO:0000313" key="3">
    <source>
        <dbReference type="Proteomes" id="UP000799537"/>
    </source>
</evidence>
<name>A0A6A6CJI2_ZASCE</name>
<dbReference type="EMBL" id="ML993595">
    <property type="protein sequence ID" value="KAF2166763.1"/>
    <property type="molecule type" value="Genomic_DNA"/>
</dbReference>
<sequence>MATSPEDSHPFAILPIPNKGYGCIANRPISPGEVIYQEATIMHIAIPAQRLTETHITTAFAALPDAQKKSVLSLHEGTHRTDLHSKVMRIFKANTFGNGSACWLHPTISRFNHSCVPNATTHNDPCCLGDEAQIVAEREIAEGEEICFSYNNEMYEITTARQRRALLQKQYGFECDCRACGGGEEGRARDARRVLIKALRARLHGLRTSDFGILDDGGGEENELAELDLWVKEVQVKEALPAGKRAAYNVLLGNLREAEGMPATDVAVDYWHAAEAMLDQLMQMQDVVVLQWAKNVQLYMEKAIDVMERVRSPYDHESQTLRSAWKAMQSRPCLKVALAYLDGALEAKGHELMSVDDEEPFAIQITKSGELQVLYKNECDKLFEARDDISVASQEDEPSPDGILRSIRTKMSTEKLRSHIASHGVYKLIGAALTCAAPVAAYWMMR</sequence>
<keyword evidence="3" id="KW-1185">Reference proteome</keyword>
<dbReference type="Proteomes" id="UP000799537">
    <property type="component" value="Unassembled WGS sequence"/>
</dbReference>
<feature type="domain" description="SET" evidence="1">
    <location>
        <begin position="9"/>
        <end position="151"/>
    </location>
</feature>
<dbReference type="PROSITE" id="PS50280">
    <property type="entry name" value="SET"/>
    <property type="match status" value="1"/>
</dbReference>
<dbReference type="InterPro" id="IPR053185">
    <property type="entry name" value="SET_domain_protein"/>
</dbReference>
<dbReference type="SUPFAM" id="SSF82199">
    <property type="entry name" value="SET domain"/>
    <property type="match status" value="1"/>
</dbReference>
<dbReference type="OrthoDB" id="3640265at2759"/>
<dbReference type="InterPro" id="IPR046341">
    <property type="entry name" value="SET_dom_sf"/>
</dbReference>
<gene>
    <name evidence="2" type="ORF">M409DRAFT_22817</name>
</gene>
<protein>
    <recommendedName>
        <fullName evidence="1">SET domain-containing protein</fullName>
    </recommendedName>
</protein>
<organism evidence="2 3">
    <name type="scientific">Zasmidium cellare ATCC 36951</name>
    <dbReference type="NCBI Taxonomy" id="1080233"/>
    <lineage>
        <taxon>Eukaryota</taxon>
        <taxon>Fungi</taxon>
        <taxon>Dikarya</taxon>
        <taxon>Ascomycota</taxon>
        <taxon>Pezizomycotina</taxon>
        <taxon>Dothideomycetes</taxon>
        <taxon>Dothideomycetidae</taxon>
        <taxon>Mycosphaerellales</taxon>
        <taxon>Mycosphaerellaceae</taxon>
        <taxon>Zasmidium</taxon>
    </lineage>
</organism>
<dbReference type="Gene3D" id="2.170.270.10">
    <property type="entry name" value="SET domain"/>
    <property type="match status" value="1"/>
</dbReference>
<dbReference type="GeneID" id="54559778"/>